<dbReference type="RefSeq" id="WP_009756269.1">
    <property type="nucleotide sequence ID" value="NZ_AMSI01000004.1"/>
</dbReference>
<dbReference type="STRING" id="721133.SAMN05216176_105151"/>
<evidence type="ECO:0000313" key="5">
    <source>
        <dbReference type="EMBL" id="EKF43115.1"/>
    </source>
</evidence>
<protein>
    <submittedName>
        <fullName evidence="5">Dihydrodipicolinate synthase</fullName>
    </submittedName>
</protein>
<dbReference type="EMBL" id="AMSI01000004">
    <property type="protein sequence ID" value="EKF43115.1"/>
    <property type="molecule type" value="Genomic_DNA"/>
</dbReference>
<dbReference type="PANTHER" id="PTHR12128:SF66">
    <property type="entry name" value="4-HYDROXY-2-OXOGLUTARATE ALDOLASE, MITOCHONDRIAL"/>
    <property type="match status" value="1"/>
</dbReference>
<comment type="caution">
    <text evidence="5">The sequence shown here is derived from an EMBL/GenBank/DDBJ whole genome shotgun (WGS) entry which is preliminary data.</text>
</comment>
<accession>K2NUY8</accession>
<dbReference type="AlphaFoldDB" id="K2NUY8"/>
<dbReference type="Proteomes" id="UP000007374">
    <property type="component" value="Unassembled WGS sequence"/>
</dbReference>
<sequence>MMQTLTGIFPVLPTPFRADGSADAVALARLVAFAVRSGVAGVVYPGFASEVETLARGERSGLLKAVADAAGEGTTVIAGASAATAEEVVEHGKTAAELGINHLMIQPPNALGGEVESVIAFMSKIAEALPDAQIILQNAPAPRGSDLSPATIVAVVRAVRQVVYVKEETLPAGPAITHILKHRPDNLLGVFGGGGARYILDEYARGACAAMPALELAPEHVAMDRAWRAGRKDEARDIYVRTLPLLVLQAVYRMRLTKYVLMRRGALETIGVRAPTPELDASVRMDIEANLAALGIADPLPEMEGA</sequence>
<dbReference type="CDD" id="cd00408">
    <property type="entry name" value="DHDPS-like"/>
    <property type="match status" value="1"/>
</dbReference>
<dbReference type="GO" id="GO:0005829">
    <property type="term" value="C:cytosol"/>
    <property type="evidence" value="ECO:0007669"/>
    <property type="project" value="TreeGrafter"/>
</dbReference>
<dbReference type="PATRIC" id="fig|1231190.3.peg.1522"/>
<gene>
    <name evidence="5" type="ORF">NA8A_07259</name>
</gene>
<evidence type="ECO:0000256" key="2">
    <source>
        <dbReference type="ARBA" id="ARBA00023239"/>
    </source>
</evidence>
<evidence type="ECO:0000256" key="4">
    <source>
        <dbReference type="PIRSR" id="PIRSR001365-2"/>
    </source>
</evidence>
<keyword evidence="2 3" id="KW-0456">Lyase</keyword>
<comment type="similarity">
    <text evidence="1 3">Belongs to the DapA family.</text>
</comment>
<dbReference type="InterPro" id="IPR002220">
    <property type="entry name" value="DapA-like"/>
</dbReference>
<evidence type="ECO:0000256" key="3">
    <source>
        <dbReference type="PIRNR" id="PIRNR001365"/>
    </source>
</evidence>
<dbReference type="PRINTS" id="PR00146">
    <property type="entry name" value="DHPICSNTHASE"/>
</dbReference>
<keyword evidence="6" id="KW-1185">Reference proteome</keyword>
<evidence type="ECO:0000313" key="6">
    <source>
        <dbReference type="Proteomes" id="UP000007374"/>
    </source>
</evidence>
<dbReference type="Pfam" id="PF00701">
    <property type="entry name" value="DHDPS"/>
    <property type="match status" value="1"/>
</dbReference>
<reference evidence="5 6" key="1">
    <citation type="journal article" date="2012" name="J. Bacteriol.">
        <title>Genome Sequence of Nitratireductor indicus Type Strain C115.</title>
        <authorList>
            <person name="Lai Q."/>
            <person name="Li G."/>
            <person name="Yu Z."/>
            <person name="Shao Z."/>
        </authorList>
    </citation>
    <scope>NUCLEOTIDE SEQUENCE [LARGE SCALE GENOMIC DNA]</scope>
    <source>
        <strain evidence="5 6">C115</strain>
    </source>
</reference>
<dbReference type="SUPFAM" id="SSF51569">
    <property type="entry name" value="Aldolase"/>
    <property type="match status" value="1"/>
</dbReference>
<feature type="binding site" evidence="4">
    <location>
        <position position="211"/>
    </location>
    <ligand>
        <name>pyruvate</name>
        <dbReference type="ChEBI" id="CHEBI:15361"/>
    </ligand>
</feature>
<name>K2NUY8_9HYPH</name>
<dbReference type="InterPro" id="IPR013785">
    <property type="entry name" value="Aldolase_TIM"/>
</dbReference>
<proteinExistence type="inferred from homology"/>
<dbReference type="Gene3D" id="3.20.20.70">
    <property type="entry name" value="Aldolase class I"/>
    <property type="match status" value="1"/>
</dbReference>
<organism evidence="5 6">
    <name type="scientific">Nitratireductor indicus C115</name>
    <dbReference type="NCBI Taxonomy" id="1231190"/>
    <lineage>
        <taxon>Bacteria</taxon>
        <taxon>Pseudomonadati</taxon>
        <taxon>Pseudomonadota</taxon>
        <taxon>Alphaproteobacteria</taxon>
        <taxon>Hyphomicrobiales</taxon>
        <taxon>Phyllobacteriaceae</taxon>
        <taxon>Nitratireductor</taxon>
    </lineage>
</organism>
<dbReference type="PANTHER" id="PTHR12128">
    <property type="entry name" value="DIHYDRODIPICOLINATE SYNTHASE"/>
    <property type="match status" value="1"/>
</dbReference>
<dbReference type="OrthoDB" id="9796205at2"/>
<dbReference type="SMART" id="SM01130">
    <property type="entry name" value="DHDPS"/>
    <property type="match status" value="1"/>
</dbReference>
<dbReference type="PIRSF" id="PIRSF001365">
    <property type="entry name" value="DHDPS"/>
    <property type="match status" value="1"/>
</dbReference>
<evidence type="ECO:0000256" key="1">
    <source>
        <dbReference type="ARBA" id="ARBA00007592"/>
    </source>
</evidence>
<dbReference type="eggNOG" id="COG0329">
    <property type="taxonomic scope" value="Bacteria"/>
</dbReference>
<dbReference type="GO" id="GO:0008840">
    <property type="term" value="F:4-hydroxy-tetrahydrodipicolinate synthase activity"/>
    <property type="evidence" value="ECO:0007669"/>
    <property type="project" value="TreeGrafter"/>
</dbReference>